<reference evidence="2" key="1">
    <citation type="submission" date="2017-09" db="EMBL/GenBank/DDBJ databases">
        <title>Complete Genome Sequence of ansamitocin-producing Bacterium Actinosynnema pretiosum X47.</title>
        <authorList>
            <person name="Cao G."/>
            <person name="Zong G."/>
            <person name="Zhong C."/>
            <person name="Fu J."/>
        </authorList>
    </citation>
    <scope>NUCLEOTIDE SEQUENCE [LARGE SCALE GENOMIC DNA]</scope>
    <source>
        <strain evidence="2">X47</strain>
    </source>
</reference>
<feature type="transmembrane region" description="Helical" evidence="1">
    <location>
        <begin position="40"/>
        <end position="67"/>
    </location>
</feature>
<dbReference type="AlphaFoldDB" id="A0A290Z3T5"/>
<feature type="transmembrane region" description="Helical" evidence="1">
    <location>
        <begin position="176"/>
        <end position="194"/>
    </location>
</feature>
<organism evidence="2 3">
    <name type="scientific">Actinosynnema pretiosum</name>
    <dbReference type="NCBI Taxonomy" id="42197"/>
    <lineage>
        <taxon>Bacteria</taxon>
        <taxon>Bacillati</taxon>
        <taxon>Actinomycetota</taxon>
        <taxon>Actinomycetes</taxon>
        <taxon>Pseudonocardiales</taxon>
        <taxon>Pseudonocardiaceae</taxon>
        <taxon>Actinosynnema</taxon>
    </lineage>
</organism>
<dbReference type="Proteomes" id="UP000218505">
    <property type="component" value="Chromosome"/>
</dbReference>
<protein>
    <submittedName>
        <fullName evidence="2">Uncharacterized protein</fullName>
    </submittedName>
</protein>
<proteinExistence type="predicted"/>
<accession>A0A290Z3T5</accession>
<feature type="transmembrane region" description="Helical" evidence="1">
    <location>
        <begin position="111"/>
        <end position="131"/>
    </location>
</feature>
<feature type="transmembrane region" description="Helical" evidence="1">
    <location>
        <begin position="79"/>
        <end position="99"/>
    </location>
</feature>
<keyword evidence="3" id="KW-1185">Reference proteome</keyword>
<keyword evidence="1" id="KW-1133">Transmembrane helix</keyword>
<sequence>MRKALVWAHVVSSALWMSMALALSLITTNALRLSGGAREAAFGMALVIDHQAVQLAATTSAFTGLALSALTPWGFFRHWWVLAKFVITFSQLHLGIFVLSPNLRLDGDPALMRFGSLLMASALACQVWFSTAKPFGRTAWTRPGKRRTAPNWAFALGLAIPVADLLLGTFVLGRNIPAIALLAAVGYPIAWLVLRAKRRSALPTTRGNPLQT</sequence>
<gene>
    <name evidence="2" type="ORF">CNX65_10500</name>
</gene>
<dbReference type="EMBL" id="CP023445">
    <property type="protein sequence ID" value="ATE53668.1"/>
    <property type="molecule type" value="Genomic_DNA"/>
</dbReference>
<dbReference type="KEGG" id="apre:CNX65_10500"/>
<name>A0A290Z3T5_9PSEU</name>
<feature type="transmembrane region" description="Helical" evidence="1">
    <location>
        <begin position="152"/>
        <end position="170"/>
    </location>
</feature>
<keyword evidence="1" id="KW-0812">Transmembrane</keyword>
<evidence type="ECO:0000313" key="2">
    <source>
        <dbReference type="EMBL" id="ATE53668.1"/>
    </source>
</evidence>
<evidence type="ECO:0000256" key="1">
    <source>
        <dbReference type="SAM" id="Phobius"/>
    </source>
</evidence>
<dbReference type="RefSeq" id="WP_096492606.1">
    <property type="nucleotide sequence ID" value="NZ_CP023445.1"/>
</dbReference>
<evidence type="ECO:0000313" key="3">
    <source>
        <dbReference type="Proteomes" id="UP000218505"/>
    </source>
</evidence>
<keyword evidence="1" id="KW-0472">Membrane</keyword>